<comment type="caution">
    <text evidence="14">The sequence shown here is derived from an EMBL/GenBank/DDBJ whole genome shotgun (WGS) entry which is preliminary data.</text>
</comment>
<dbReference type="AlphaFoldDB" id="A0AAW0BI84"/>
<accession>A0AAW0BI84</accession>
<evidence type="ECO:0000313" key="14">
    <source>
        <dbReference type="EMBL" id="KAK7026046.1"/>
    </source>
</evidence>
<protein>
    <recommendedName>
        <fullName evidence="16">Cytochrome P450</fullName>
    </recommendedName>
</protein>
<dbReference type="SUPFAM" id="SSF48264">
    <property type="entry name" value="Cytochrome P450"/>
    <property type="match status" value="1"/>
</dbReference>
<evidence type="ECO:0000313" key="15">
    <source>
        <dbReference type="Proteomes" id="UP001383192"/>
    </source>
</evidence>
<evidence type="ECO:0000256" key="11">
    <source>
        <dbReference type="ARBA" id="ARBA00023033"/>
    </source>
</evidence>
<dbReference type="GO" id="GO:0020037">
    <property type="term" value="F:heme binding"/>
    <property type="evidence" value="ECO:0007669"/>
    <property type="project" value="InterPro"/>
</dbReference>
<evidence type="ECO:0000256" key="5">
    <source>
        <dbReference type="ARBA" id="ARBA00022617"/>
    </source>
</evidence>
<keyword evidence="6" id="KW-0812">Transmembrane</keyword>
<keyword evidence="10 13" id="KW-0408">Iron</keyword>
<evidence type="ECO:0000256" key="13">
    <source>
        <dbReference type="PIRSR" id="PIRSR602403-1"/>
    </source>
</evidence>
<evidence type="ECO:0000256" key="10">
    <source>
        <dbReference type="ARBA" id="ARBA00023004"/>
    </source>
</evidence>
<reference evidence="14 15" key="1">
    <citation type="submission" date="2024-01" db="EMBL/GenBank/DDBJ databases">
        <title>A draft genome for a cacao thread blight-causing isolate of Paramarasmius palmivorus.</title>
        <authorList>
            <person name="Baruah I.K."/>
            <person name="Bukari Y."/>
            <person name="Amoako-Attah I."/>
            <person name="Meinhardt L.W."/>
            <person name="Bailey B.A."/>
            <person name="Cohen S.P."/>
        </authorList>
    </citation>
    <scope>NUCLEOTIDE SEQUENCE [LARGE SCALE GENOMIC DNA]</scope>
    <source>
        <strain evidence="14 15">GH-12</strain>
    </source>
</reference>
<evidence type="ECO:0000256" key="9">
    <source>
        <dbReference type="ARBA" id="ARBA00023002"/>
    </source>
</evidence>
<evidence type="ECO:0000256" key="4">
    <source>
        <dbReference type="ARBA" id="ARBA00010617"/>
    </source>
</evidence>
<evidence type="ECO:0000256" key="8">
    <source>
        <dbReference type="ARBA" id="ARBA00022989"/>
    </source>
</evidence>
<name>A0AAW0BI84_9AGAR</name>
<evidence type="ECO:0000256" key="1">
    <source>
        <dbReference type="ARBA" id="ARBA00001971"/>
    </source>
</evidence>
<evidence type="ECO:0008006" key="16">
    <source>
        <dbReference type="Google" id="ProtNLM"/>
    </source>
</evidence>
<dbReference type="GO" id="GO:0016020">
    <property type="term" value="C:membrane"/>
    <property type="evidence" value="ECO:0007669"/>
    <property type="project" value="UniProtKB-SubCell"/>
</dbReference>
<proteinExistence type="inferred from homology"/>
<keyword evidence="15" id="KW-1185">Reference proteome</keyword>
<gene>
    <name evidence="14" type="ORF">VNI00_015773</name>
</gene>
<dbReference type="GO" id="GO:0005506">
    <property type="term" value="F:iron ion binding"/>
    <property type="evidence" value="ECO:0007669"/>
    <property type="project" value="InterPro"/>
</dbReference>
<evidence type="ECO:0000256" key="6">
    <source>
        <dbReference type="ARBA" id="ARBA00022692"/>
    </source>
</evidence>
<dbReference type="Proteomes" id="UP001383192">
    <property type="component" value="Unassembled WGS sequence"/>
</dbReference>
<sequence>MLSGPSYSSWVHGNLANLVFSRSYGDFEFQWQKQYGRAYRVRGCVGGLIPRQENRLMVSDPTSLRNIFQNQQVFVPVPMQRTGSWILGGPHSIFYVDEEDHKRIRNVFNTAFTPSRLRALVPSMQLVAEHWESRLSESSGVIDIYKTLQQATLETVGECVIGYHFNGIGNDEHPVARSLFNILSLTAYKSRSDLVASRVLSLLPESVRRHLILNASNDASRALQVFKGLVMPFSDELLQSKVKNSELGLESNDLLSVVVSENQKLHAPARLIDPEISCQISAIMIAGQDTAGNTLAWAFYELARSPVWQDQVRQEIIDYRSRAGELTYAELEAMPCLNAHLKETLRYYPGVPFDERIAAVDTVLPLSQPAMNKDGKQVSEIVVLKGQMILCGLASYNRIEEIWGSDADKFDPSRWLKDGSATKVKSAGLGPYANLSTFFGGPHACIGWRLALLEIQVIIAELLLKFRFELEEGIEIRPIVRNTLLPATGKDDRPEVPLRLTLIE</sequence>
<dbReference type="InterPro" id="IPR050121">
    <property type="entry name" value="Cytochrome_P450_monoxygenase"/>
</dbReference>
<dbReference type="GO" id="GO:0016705">
    <property type="term" value="F:oxidoreductase activity, acting on paired donors, with incorporation or reduction of molecular oxygen"/>
    <property type="evidence" value="ECO:0007669"/>
    <property type="project" value="InterPro"/>
</dbReference>
<dbReference type="PANTHER" id="PTHR24305:SF166">
    <property type="entry name" value="CYTOCHROME P450 12A4, MITOCHONDRIAL-RELATED"/>
    <property type="match status" value="1"/>
</dbReference>
<dbReference type="Gene3D" id="1.10.630.10">
    <property type="entry name" value="Cytochrome P450"/>
    <property type="match status" value="1"/>
</dbReference>
<keyword evidence="11" id="KW-0503">Monooxygenase</keyword>
<evidence type="ECO:0000256" key="2">
    <source>
        <dbReference type="ARBA" id="ARBA00004370"/>
    </source>
</evidence>
<evidence type="ECO:0000256" key="12">
    <source>
        <dbReference type="ARBA" id="ARBA00023136"/>
    </source>
</evidence>
<keyword evidence="7 13" id="KW-0479">Metal-binding</keyword>
<keyword evidence="9" id="KW-0560">Oxidoreductase</keyword>
<evidence type="ECO:0000256" key="3">
    <source>
        <dbReference type="ARBA" id="ARBA00004721"/>
    </source>
</evidence>
<comment type="cofactor">
    <cofactor evidence="1 13">
        <name>heme</name>
        <dbReference type="ChEBI" id="CHEBI:30413"/>
    </cofactor>
</comment>
<evidence type="ECO:0000256" key="7">
    <source>
        <dbReference type="ARBA" id="ARBA00022723"/>
    </source>
</evidence>
<dbReference type="Pfam" id="PF00067">
    <property type="entry name" value="p450"/>
    <property type="match status" value="1"/>
</dbReference>
<dbReference type="PRINTS" id="PR00385">
    <property type="entry name" value="P450"/>
</dbReference>
<keyword evidence="8" id="KW-1133">Transmembrane helix</keyword>
<dbReference type="EMBL" id="JAYKXP010000108">
    <property type="protein sequence ID" value="KAK7026046.1"/>
    <property type="molecule type" value="Genomic_DNA"/>
</dbReference>
<feature type="binding site" description="axial binding residue" evidence="13">
    <location>
        <position position="445"/>
    </location>
    <ligand>
        <name>heme</name>
        <dbReference type="ChEBI" id="CHEBI:30413"/>
    </ligand>
    <ligandPart>
        <name>Fe</name>
        <dbReference type="ChEBI" id="CHEBI:18248"/>
    </ligandPart>
</feature>
<dbReference type="PANTHER" id="PTHR24305">
    <property type="entry name" value="CYTOCHROME P450"/>
    <property type="match status" value="1"/>
</dbReference>
<keyword evidence="5 13" id="KW-0349">Heme</keyword>
<organism evidence="14 15">
    <name type="scientific">Paramarasmius palmivorus</name>
    <dbReference type="NCBI Taxonomy" id="297713"/>
    <lineage>
        <taxon>Eukaryota</taxon>
        <taxon>Fungi</taxon>
        <taxon>Dikarya</taxon>
        <taxon>Basidiomycota</taxon>
        <taxon>Agaricomycotina</taxon>
        <taxon>Agaricomycetes</taxon>
        <taxon>Agaricomycetidae</taxon>
        <taxon>Agaricales</taxon>
        <taxon>Marasmiineae</taxon>
        <taxon>Marasmiaceae</taxon>
        <taxon>Paramarasmius</taxon>
    </lineage>
</organism>
<dbReference type="InterPro" id="IPR001128">
    <property type="entry name" value="Cyt_P450"/>
</dbReference>
<dbReference type="InterPro" id="IPR036396">
    <property type="entry name" value="Cyt_P450_sf"/>
</dbReference>
<comment type="similarity">
    <text evidence="4">Belongs to the cytochrome P450 family.</text>
</comment>
<comment type="subcellular location">
    <subcellularLocation>
        <location evidence="2">Membrane</location>
    </subcellularLocation>
</comment>
<comment type="pathway">
    <text evidence="3">Secondary metabolite biosynthesis; terpenoid biosynthesis.</text>
</comment>
<dbReference type="GO" id="GO:0004497">
    <property type="term" value="F:monooxygenase activity"/>
    <property type="evidence" value="ECO:0007669"/>
    <property type="project" value="UniProtKB-KW"/>
</dbReference>
<keyword evidence="12" id="KW-0472">Membrane</keyword>
<dbReference type="PRINTS" id="PR00465">
    <property type="entry name" value="EP450IV"/>
</dbReference>
<dbReference type="InterPro" id="IPR002403">
    <property type="entry name" value="Cyt_P450_E_grp-IV"/>
</dbReference>